<feature type="region of interest" description="Disordered" evidence="1">
    <location>
        <begin position="35"/>
        <end position="57"/>
    </location>
</feature>
<dbReference type="Pfam" id="PF12097">
    <property type="entry name" value="DUF3573"/>
    <property type="match status" value="1"/>
</dbReference>
<feature type="compositionally biased region" description="Low complexity" evidence="1">
    <location>
        <begin position="41"/>
        <end position="57"/>
    </location>
</feature>
<organism evidence="2 3">
    <name type="scientific">Allofrancisella frigidaquae</name>
    <dbReference type="NCBI Taxonomy" id="1085644"/>
    <lineage>
        <taxon>Bacteria</taxon>
        <taxon>Pseudomonadati</taxon>
        <taxon>Pseudomonadota</taxon>
        <taxon>Gammaproteobacteria</taxon>
        <taxon>Thiotrichales</taxon>
        <taxon>Francisellaceae</taxon>
        <taxon>Allofrancisella</taxon>
    </lineage>
</organism>
<evidence type="ECO:0000256" key="1">
    <source>
        <dbReference type="SAM" id="MobiDB-lite"/>
    </source>
</evidence>
<dbReference type="KEGG" id="afri:E3E15_00095"/>
<dbReference type="InterPro" id="IPR021956">
    <property type="entry name" value="DUF3573"/>
</dbReference>
<evidence type="ECO:0000313" key="3">
    <source>
        <dbReference type="Proteomes" id="UP000503320"/>
    </source>
</evidence>
<accession>A0A6M3HVF9</accession>
<evidence type="ECO:0000313" key="2">
    <source>
        <dbReference type="EMBL" id="QIV95259.1"/>
    </source>
</evidence>
<protein>
    <submittedName>
        <fullName evidence="2">DUF3573 domain-containing protein</fullName>
    </submittedName>
</protein>
<dbReference type="Proteomes" id="UP000503320">
    <property type="component" value="Chromosome"/>
</dbReference>
<gene>
    <name evidence="2" type="ORF">E3E15_00095</name>
</gene>
<keyword evidence="3" id="KW-1185">Reference proteome</keyword>
<sequence length="539" mass="57310">MLKIAFLSLIFGTNLYAEQNTEVVSQGGPLGATSIGQQDLSLTGSSSESSSTSTPQHLNEKELLLQLQAQVQLLQGQVNQLKSQQGNIRNTSGGSSQFATYSSKVGGNLGSTENYLDLGTLKTSEIDPEDISLSITQGNSIEVSGSQSGGVFASNNGIDVGGTPAITTRGQVSYLGSYSGNNTIPVGMISSNLFASTLLGQRDKFDDYSVFFGGYIEADAQTWFGSSIQRISGTNFSATGENIYLTNAKLYFLSNLGHYVTAQFDFDTNESGGFGLGNAFVIFGNLDTSPFFITAGRSKLSVGSYGGGGPWSSGIIDEFLSPDKVTNVSVNYKTDTINANVAVFGSDDKRANFSTGLFYADALTENLSAGFNAGYVFNIAGAGNSSIPQFLKSVGRENENIGVINFDANLAYAMLGGIWQIQGGWSSTTTAEDFNKNGTNVNTGAWYAGLVYALTLAGKNTNFNVTYGQSYNAANIPMPLSNASPTFGKTSSGIRNQLIFSAQRSYFDDNVLLGPEYSYQELYNGEHMNTITLDLSVYV</sequence>
<proteinExistence type="predicted"/>
<dbReference type="EMBL" id="CP038017">
    <property type="protein sequence ID" value="QIV95259.1"/>
    <property type="molecule type" value="Genomic_DNA"/>
</dbReference>
<dbReference type="AlphaFoldDB" id="A0A6M3HVF9"/>
<reference evidence="2 3" key="1">
    <citation type="submission" date="2019-03" db="EMBL/GenBank/DDBJ databases">
        <title>Complete Genome Sequence of Allofrancisella frigidaquae Strain SYSU 10HL1970 Isolated from Water-Cooling Systems in China.</title>
        <authorList>
            <person name="Ohrman C."/>
            <person name="Uneklint I."/>
            <person name="Sjodin A."/>
        </authorList>
    </citation>
    <scope>NUCLEOTIDE SEQUENCE [LARGE SCALE GENOMIC DNA]</scope>
    <source>
        <strain evidence="2 3">SYSU 10HL1970</strain>
    </source>
</reference>
<name>A0A6M3HVF9_9GAMM</name>